<evidence type="ECO:0000313" key="3">
    <source>
        <dbReference type="Proteomes" id="UP000001557"/>
    </source>
</evidence>
<dbReference type="HOGENOM" id="CLU_2652449_0_0_6"/>
<dbReference type="Proteomes" id="UP000001557">
    <property type="component" value="Chromosome"/>
</dbReference>
<gene>
    <name evidence="2" type="ordered locus">Sbal_2666</name>
</gene>
<protein>
    <recommendedName>
        <fullName evidence="4">TonB-dependent receptor</fullName>
    </recommendedName>
</protein>
<sequence length="76" mass="7715" precursor="true">MRANSTLAKAVRFALIGGATTAALSTSAVFAAEDGAKVERIEVTGSRIKRTDMEGSSPVYSASISLADPATINLAG</sequence>
<evidence type="ECO:0008006" key="4">
    <source>
        <dbReference type="Google" id="ProtNLM"/>
    </source>
</evidence>
<evidence type="ECO:0000256" key="1">
    <source>
        <dbReference type="SAM" id="SignalP"/>
    </source>
</evidence>
<organism evidence="2 3">
    <name type="scientific">Shewanella baltica (strain OS155 / ATCC BAA-1091)</name>
    <dbReference type="NCBI Taxonomy" id="325240"/>
    <lineage>
        <taxon>Bacteria</taxon>
        <taxon>Pseudomonadati</taxon>
        <taxon>Pseudomonadota</taxon>
        <taxon>Gammaproteobacteria</taxon>
        <taxon>Alteromonadales</taxon>
        <taxon>Shewanellaceae</taxon>
        <taxon>Shewanella</taxon>
    </lineage>
</organism>
<dbReference type="EMBL" id="CP000563">
    <property type="protein sequence ID" value="ABN62155.1"/>
    <property type="molecule type" value="Genomic_DNA"/>
</dbReference>
<reference evidence="2 3" key="1">
    <citation type="submission" date="2007-02" db="EMBL/GenBank/DDBJ databases">
        <title>Complete sequence of chromosome of Shewanella baltica OS155.</title>
        <authorList>
            <consortium name="US DOE Joint Genome Institute"/>
            <person name="Copeland A."/>
            <person name="Lucas S."/>
            <person name="Lapidus A."/>
            <person name="Barry K."/>
            <person name="Detter J.C."/>
            <person name="Glavina del Rio T."/>
            <person name="Hammon N."/>
            <person name="Israni S."/>
            <person name="Dalin E."/>
            <person name="Tice H."/>
            <person name="Pitluck S."/>
            <person name="Sims D.R."/>
            <person name="Brettin T."/>
            <person name="Bruce D."/>
            <person name="Han C."/>
            <person name="Tapia R."/>
            <person name="Brainard J."/>
            <person name="Schmutz J."/>
            <person name="Larimer F."/>
            <person name="Land M."/>
            <person name="Hauser L."/>
            <person name="Kyrpides N."/>
            <person name="Mikhailova N."/>
            <person name="Brettar I."/>
            <person name="Klappenbach J."/>
            <person name="Konstantinidis K."/>
            <person name="Rodrigues J."/>
            <person name="Tiedje J."/>
            <person name="Richardson P."/>
        </authorList>
    </citation>
    <scope>NUCLEOTIDE SEQUENCE [LARGE SCALE GENOMIC DNA]</scope>
    <source>
        <strain evidence="3">OS155 / ATCC BAA-1091</strain>
    </source>
</reference>
<dbReference type="AlphaFoldDB" id="A3D5Z2"/>
<dbReference type="PANTHER" id="PTHR47234:SF2">
    <property type="entry name" value="TONB-DEPENDENT RECEPTOR"/>
    <property type="match status" value="1"/>
</dbReference>
<accession>A3D5Z2</accession>
<feature type="signal peptide" evidence="1">
    <location>
        <begin position="1"/>
        <end position="31"/>
    </location>
</feature>
<keyword evidence="3" id="KW-1185">Reference proteome</keyword>
<proteinExistence type="predicted"/>
<name>A3D5Z2_SHEB5</name>
<dbReference type="KEGG" id="sbl:Sbal_2666"/>
<keyword evidence="1" id="KW-0732">Signal</keyword>
<dbReference type="PANTHER" id="PTHR47234">
    <property type="match status" value="1"/>
</dbReference>
<dbReference type="STRING" id="325240.Sbal_2666"/>
<evidence type="ECO:0000313" key="2">
    <source>
        <dbReference type="EMBL" id="ABN62155.1"/>
    </source>
</evidence>
<feature type="chain" id="PRO_5002651217" description="TonB-dependent receptor" evidence="1">
    <location>
        <begin position="32"/>
        <end position="76"/>
    </location>
</feature>
<dbReference type="RefSeq" id="WP_011847124.1">
    <property type="nucleotide sequence ID" value="NC_009052.1"/>
</dbReference>